<evidence type="ECO:0000256" key="2">
    <source>
        <dbReference type="ARBA" id="ARBA00022484"/>
    </source>
</evidence>
<dbReference type="GO" id="GO:0003723">
    <property type="term" value="F:RNA binding"/>
    <property type="evidence" value="ECO:0007669"/>
    <property type="project" value="InterPro"/>
</dbReference>
<evidence type="ECO:0000256" key="7">
    <source>
        <dbReference type="ARBA" id="ARBA00048744"/>
    </source>
</evidence>
<name>A0A7T1GW27_9VIRU</name>
<evidence type="ECO:0000256" key="6">
    <source>
        <dbReference type="ARBA" id="ARBA00022953"/>
    </source>
</evidence>
<dbReference type="GO" id="GO:0003968">
    <property type="term" value="F:RNA-directed RNA polymerase activity"/>
    <property type="evidence" value="ECO:0007669"/>
    <property type="project" value="UniProtKB-KW"/>
</dbReference>
<dbReference type="InterPro" id="IPR007094">
    <property type="entry name" value="RNA-dir_pol_PSvirus"/>
</dbReference>
<comment type="similarity">
    <text evidence="1">Belongs to the totiviridae RNA-directed RNA polymerase family.</text>
</comment>
<evidence type="ECO:0000256" key="4">
    <source>
        <dbReference type="ARBA" id="ARBA00022695"/>
    </source>
</evidence>
<dbReference type="GO" id="GO:0006351">
    <property type="term" value="P:DNA-templated transcription"/>
    <property type="evidence" value="ECO:0007669"/>
    <property type="project" value="InterPro"/>
</dbReference>
<dbReference type="GO" id="GO:0039694">
    <property type="term" value="P:viral RNA genome replication"/>
    <property type="evidence" value="ECO:0007669"/>
    <property type="project" value="InterPro"/>
</dbReference>
<sequence>MFSMNKFLESCQEVDSRIKSLAKKLRESNDMAYVIHVVRCCNLNNYAQFLRVLYLAVNSYKIPVSIVSDNNLFPHLLDFLIMFLQNTRSIGCGTACNEVILKNRKYKNPKKDFLQSAATDIATGSLSDVVIALGEAAYNLHNNMVFKNVFNESGTYSGVTDVVVSCTSHKDMKLMNDILGFDVLLDREFFKFPSVVGAVKCNLFLRDVLMELLALKDYYLNCFLLDVTSLKLNHNQICSLIIYATNLYKKTRNYKTLIFSLLLFKTDKNALKEINILVKSTGLQCSGDCALLCELETLYGKEQYNADFIDSDIKGRLSYQPGFFCSEHEAILVKELRKVYDRALYAGVTVESLDVYWKKRWARCKAGAHKKRDMLTLDLNDKTDCPNPTRRNFIEAMNENILFKTTPKTLITPSVKVENGKNRVIYSCDTINYLCFDYIVRPVEEAWMHPSILLKPADKGVIDMAQTLFFGTHKYSFNLDYTDFNNQHSIFSMKLVISELFKHASKDQMEWLLASFDNMLLSKTGERWLHSLPSGHRLTTFLNSVLNYTYLACICNLNGCRLFCTGDDCVILANCAATLGRVVNSVLECNLIRVNINKQSLGMHVEFLRMTFFEHAKGIKIKGYGARSVAALVNGNWTSDVFLDFDLYIDSFVNQVITLKNRFEMVEVFGLLNTIIRRFRICREWAIKFLCNELSINNSPVAFDKVKDSIRTVVIRSKRKVKYKKCTKYCYASNDYASSLLLSTSTFFRKISKYERLIVKAMRDLSYIDHFEVTGVTVNTGRVDTRRVYKQDVKNVDMSNRMDGLLTSIMPFAFLKGRLQIWEIEELLTNLGIKTTNMLEYAWGRKARLILYEGFIDYSFLKQLSNTLERTKMVFSPRFILAI</sequence>
<evidence type="ECO:0000256" key="1">
    <source>
        <dbReference type="ARBA" id="ARBA00010455"/>
    </source>
</evidence>
<keyword evidence="6 8" id="KW-0693">Viral RNA replication</keyword>
<dbReference type="Pfam" id="PF02123">
    <property type="entry name" value="RdRP_4"/>
    <property type="match status" value="1"/>
</dbReference>
<keyword evidence="5 8" id="KW-0547">Nucleotide-binding</keyword>
<dbReference type="GO" id="GO:0000166">
    <property type="term" value="F:nucleotide binding"/>
    <property type="evidence" value="ECO:0007669"/>
    <property type="project" value="UniProtKB-KW"/>
</dbReference>
<reference evidence="10" key="1">
    <citation type="submission" date="2020-07" db="EMBL/GenBank/DDBJ databases">
        <authorList>
            <person name="Guo L."/>
            <person name="Lu X."/>
            <person name="Guo D."/>
        </authorList>
    </citation>
    <scope>NUCLEOTIDE SEQUENCE</scope>
    <source>
        <strain evidence="10">Czetp-5</strain>
    </source>
</reference>
<accession>A0A7T1GW27</accession>
<evidence type="ECO:0000259" key="9">
    <source>
        <dbReference type="PROSITE" id="PS50507"/>
    </source>
</evidence>
<organism evidence="10">
    <name type="scientific">Praha toti-like virus</name>
    <dbReference type="NCBI Taxonomy" id="2789620"/>
    <lineage>
        <taxon>Viruses</taxon>
        <taxon>Riboviria</taxon>
        <taxon>Orthornavirae</taxon>
        <taxon>Duplornaviricota</taxon>
        <taxon>Chrymotiviricetes</taxon>
        <taxon>Ghabrivirales</taxon>
        <taxon>Totiviridae</taxon>
    </lineage>
</organism>
<dbReference type="InterPro" id="IPR043502">
    <property type="entry name" value="DNA/RNA_pol_sf"/>
</dbReference>
<evidence type="ECO:0000256" key="5">
    <source>
        <dbReference type="ARBA" id="ARBA00022741"/>
    </source>
</evidence>
<evidence type="ECO:0000256" key="8">
    <source>
        <dbReference type="RuleBase" id="RU364050"/>
    </source>
</evidence>
<proteinExistence type="inferred from homology"/>
<evidence type="ECO:0000313" key="10">
    <source>
        <dbReference type="EMBL" id="QPN36955.1"/>
    </source>
</evidence>
<dbReference type="PROSITE" id="PS50507">
    <property type="entry name" value="RDRP_SSRNA_POS"/>
    <property type="match status" value="1"/>
</dbReference>
<keyword evidence="4 8" id="KW-0548">Nucleotidyltransferase</keyword>
<keyword evidence="3 8" id="KW-0808">Transferase</keyword>
<comment type="catalytic activity">
    <reaction evidence="7 8">
        <text>RNA(n) + a ribonucleoside 5'-triphosphate = RNA(n+1) + diphosphate</text>
        <dbReference type="Rhea" id="RHEA:21248"/>
        <dbReference type="Rhea" id="RHEA-COMP:14527"/>
        <dbReference type="Rhea" id="RHEA-COMP:17342"/>
        <dbReference type="ChEBI" id="CHEBI:33019"/>
        <dbReference type="ChEBI" id="CHEBI:61557"/>
        <dbReference type="ChEBI" id="CHEBI:140395"/>
        <dbReference type="EC" id="2.7.7.48"/>
    </reaction>
</comment>
<dbReference type="EC" id="2.7.7.48" evidence="8"/>
<feature type="domain" description="RdRp catalytic" evidence="9">
    <location>
        <begin position="474"/>
        <end position="581"/>
    </location>
</feature>
<dbReference type="EMBL" id="MT757499">
    <property type="protein sequence ID" value="QPN36955.1"/>
    <property type="molecule type" value="Genomic_RNA"/>
</dbReference>
<dbReference type="InterPro" id="IPR001795">
    <property type="entry name" value="RNA-dir_pol_luteovirus"/>
</dbReference>
<evidence type="ECO:0000256" key="3">
    <source>
        <dbReference type="ARBA" id="ARBA00022679"/>
    </source>
</evidence>
<dbReference type="SUPFAM" id="SSF56672">
    <property type="entry name" value="DNA/RNA polymerases"/>
    <property type="match status" value="1"/>
</dbReference>
<protein>
    <recommendedName>
        <fullName evidence="8">RNA-directed RNA polymerase</fullName>
        <ecNumber evidence="8">2.7.7.48</ecNumber>
    </recommendedName>
</protein>
<keyword evidence="2 8" id="KW-0696">RNA-directed RNA polymerase</keyword>